<dbReference type="InterPro" id="IPR000873">
    <property type="entry name" value="AMP-dep_synth/lig_dom"/>
</dbReference>
<comment type="similarity">
    <text evidence="1">Belongs to the ATP-dependent AMP-binding enzyme family.</text>
</comment>
<dbReference type="AlphaFoldDB" id="A0A6I3KMP1"/>
<dbReference type="CDD" id="cd17631">
    <property type="entry name" value="FACL_FadD13-like"/>
    <property type="match status" value="1"/>
</dbReference>
<dbReference type="GO" id="GO:0016878">
    <property type="term" value="F:acid-thiol ligase activity"/>
    <property type="evidence" value="ECO:0007669"/>
    <property type="project" value="UniProtKB-ARBA"/>
</dbReference>
<feature type="domain" description="AMP-binding enzyme C-terminal" evidence="4">
    <location>
        <begin position="415"/>
        <end position="490"/>
    </location>
</feature>
<dbReference type="Gene3D" id="3.40.50.12780">
    <property type="entry name" value="N-terminal domain of ligase-like"/>
    <property type="match status" value="1"/>
</dbReference>
<evidence type="ECO:0000313" key="6">
    <source>
        <dbReference type="Proteomes" id="UP000432464"/>
    </source>
</evidence>
<dbReference type="FunFam" id="3.30.300.30:FF:000008">
    <property type="entry name" value="2,3-dihydroxybenzoate-AMP ligase"/>
    <property type="match status" value="1"/>
</dbReference>
<dbReference type="EMBL" id="WMBB01000001">
    <property type="protein sequence ID" value="MTE11242.1"/>
    <property type="molecule type" value="Genomic_DNA"/>
</dbReference>
<dbReference type="PROSITE" id="PS00455">
    <property type="entry name" value="AMP_BINDING"/>
    <property type="match status" value="1"/>
</dbReference>
<dbReference type="Pfam" id="PF13193">
    <property type="entry name" value="AMP-binding_C"/>
    <property type="match status" value="1"/>
</dbReference>
<gene>
    <name evidence="5" type="ORF">GLP40_00325</name>
</gene>
<dbReference type="NCBIfam" id="NF004837">
    <property type="entry name" value="PRK06187.1"/>
    <property type="match status" value="1"/>
</dbReference>
<dbReference type="InterPro" id="IPR042099">
    <property type="entry name" value="ANL_N_sf"/>
</dbReference>
<comment type="caution">
    <text evidence="5">The sequence shown here is derived from an EMBL/GenBank/DDBJ whole genome shotgun (WGS) entry which is preliminary data.</text>
</comment>
<evidence type="ECO:0000259" key="3">
    <source>
        <dbReference type="Pfam" id="PF00501"/>
    </source>
</evidence>
<dbReference type="InterPro" id="IPR045851">
    <property type="entry name" value="AMP-bd_C_sf"/>
</dbReference>
<evidence type="ECO:0000259" key="4">
    <source>
        <dbReference type="Pfam" id="PF13193"/>
    </source>
</evidence>
<dbReference type="SUPFAM" id="SSF56801">
    <property type="entry name" value="Acetyl-CoA synthetase-like"/>
    <property type="match status" value="1"/>
</dbReference>
<dbReference type="RefSeq" id="WP_154785813.1">
    <property type="nucleotide sequence ID" value="NZ_WMBB01000001.1"/>
</dbReference>
<keyword evidence="2 5" id="KW-0436">Ligase</keyword>
<dbReference type="Gene3D" id="3.30.300.30">
    <property type="match status" value="1"/>
</dbReference>
<proteinExistence type="inferred from homology"/>
<feature type="domain" description="AMP-dependent synthetase/ligase" evidence="3">
    <location>
        <begin position="8"/>
        <end position="365"/>
    </location>
</feature>
<evidence type="ECO:0000256" key="1">
    <source>
        <dbReference type="ARBA" id="ARBA00006432"/>
    </source>
</evidence>
<evidence type="ECO:0000256" key="2">
    <source>
        <dbReference type="ARBA" id="ARBA00022598"/>
    </source>
</evidence>
<dbReference type="InterPro" id="IPR025110">
    <property type="entry name" value="AMP-bd_C"/>
</dbReference>
<dbReference type="PANTHER" id="PTHR43767">
    <property type="entry name" value="LONG-CHAIN-FATTY-ACID--COA LIGASE"/>
    <property type="match status" value="1"/>
</dbReference>
<reference evidence="5 6" key="1">
    <citation type="submission" date="2019-11" db="EMBL/GenBank/DDBJ databases">
        <title>Nocardia sp. nov. CT2-14 isolated from soil.</title>
        <authorList>
            <person name="Kanchanasin P."/>
            <person name="Tanasupawat S."/>
            <person name="Yuki M."/>
            <person name="Kudo T."/>
        </authorList>
    </citation>
    <scope>NUCLEOTIDE SEQUENCE [LARGE SCALE GENOMIC DNA]</scope>
    <source>
        <strain evidence="5 6">CT2-14</strain>
    </source>
</reference>
<protein>
    <submittedName>
        <fullName evidence="5">Long-chain-fatty-acid--CoA ligase</fullName>
    </submittedName>
</protein>
<keyword evidence="6" id="KW-1185">Reference proteome</keyword>
<sequence>MYLTQSLHRALQQTPDLPMTISGDRTRTTREVFHRVSRLASVFRELGVQTGDRVAILARNSDRYHETFLAAWWCGAVVNPLNIRWSAGEIAHALRDAEPRVLLVDDTTADTAAEVLTAHRRHVVYCGDGAAPTGMSSYEEGIGAARPVADMRIGEQTPASLLYTSGTTGSAKGVLMTHRNLMTSAISHDTAFAGGTSLLTAPMFHIAALSCWLTQLYLGGTVVFLPSFDPPAVLRAIEQHRVTSLTLVPTMLRMLLDHPGFDAFDTSSLWALGYGAAPITPDLLERSAKAFPTAGFVQGYGTTETAIVTALTRNDHRVGGRRLRSAGRAVPQCEARIVDPAGNELPRGRVGELAVRGDGVMRGYFNRPAETAEVLRENWFHTGDAASMDDDGFIYIVDRIKDMIITGGENVYSGEVEAALATHPAVSSCAVIGLPDDLWGERVHAFVVPRPTMPVTPDELRNHVAVRLAGYKVPRGIDFIDALPISASGKVLKHRLRELSSRR</sequence>
<accession>A0A6I3KMP1</accession>
<dbReference type="PANTHER" id="PTHR43767:SF1">
    <property type="entry name" value="NONRIBOSOMAL PEPTIDE SYNTHASE PES1 (EUROFUNG)-RELATED"/>
    <property type="match status" value="1"/>
</dbReference>
<dbReference type="InterPro" id="IPR020845">
    <property type="entry name" value="AMP-binding_CS"/>
</dbReference>
<organism evidence="5 6">
    <name type="scientific">Nocardia aurantiaca</name>
    <dbReference type="NCBI Taxonomy" id="2675850"/>
    <lineage>
        <taxon>Bacteria</taxon>
        <taxon>Bacillati</taxon>
        <taxon>Actinomycetota</taxon>
        <taxon>Actinomycetes</taxon>
        <taxon>Mycobacteriales</taxon>
        <taxon>Nocardiaceae</taxon>
        <taxon>Nocardia</taxon>
    </lineage>
</organism>
<dbReference type="InterPro" id="IPR050237">
    <property type="entry name" value="ATP-dep_AMP-bd_enzyme"/>
</dbReference>
<dbReference type="Proteomes" id="UP000432464">
    <property type="component" value="Unassembled WGS sequence"/>
</dbReference>
<dbReference type="Pfam" id="PF00501">
    <property type="entry name" value="AMP-binding"/>
    <property type="match status" value="1"/>
</dbReference>
<evidence type="ECO:0000313" key="5">
    <source>
        <dbReference type="EMBL" id="MTE11242.1"/>
    </source>
</evidence>
<name>A0A6I3KMP1_9NOCA</name>